<sequence length="44" mass="4432">MERGALPGAGGLACLKGHVPSLAALRPIAPKRPFAARAGAVERP</sequence>
<reference evidence="1" key="1">
    <citation type="submission" date="2022-11" db="EMBL/GenBank/DDBJ databases">
        <title>Minimal conservation of predation-associated metabolite biosynthetic gene clusters underscores biosynthetic potential of Myxococcota including descriptions for ten novel species: Archangium lansinium sp. nov., Myxococcus landrumus sp. nov., Nannocystis bai.</title>
        <authorList>
            <person name="Ahearne A."/>
            <person name="Stevens C."/>
            <person name="Dowd S."/>
        </authorList>
    </citation>
    <scope>NUCLEOTIDE SEQUENCE</scope>
    <source>
        <strain evidence="1">Fl3</strain>
    </source>
</reference>
<gene>
    <name evidence="1" type="ORF">O0S08_31990</name>
</gene>
<keyword evidence="2" id="KW-1185">Reference proteome</keyword>
<protein>
    <submittedName>
        <fullName evidence="1">Uncharacterized protein</fullName>
    </submittedName>
</protein>
<evidence type="ECO:0000313" key="1">
    <source>
        <dbReference type="EMBL" id="WAS90834.1"/>
    </source>
</evidence>
<accession>A0ABY7GVI0</accession>
<proteinExistence type="predicted"/>
<dbReference type="EMBL" id="CP114040">
    <property type="protein sequence ID" value="WAS90834.1"/>
    <property type="molecule type" value="Genomic_DNA"/>
</dbReference>
<dbReference type="Proteomes" id="UP001164459">
    <property type="component" value="Chromosome"/>
</dbReference>
<dbReference type="RefSeq" id="WP_269033161.1">
    <property type="nucleotide sequence ID" value="NZ_CP114040.1"/>
</dbReference>
<organism evidence="1 2">
    <name type="scientific">Nannocystis punicea</name>
    <dbReference type="NCBI Taxonomy" id="2995304"/>
    <lineage>
        <taxon>Bacteria</taxon>
        <taxon>Pseudomonadati</taxon>
        <taxon>Myxococcota</taxon>
        <taxon>Polyangia</taxon>
        <taxon>Nannocystales</taxon>
        <taxon>Nannocystaceae</taxon>
        <taxon>Nannocystis</taxon>
    </lineage>
</organism>
<name>A0ABY7GVI0_9BACT</name>
<evidence type="ECO:0000313" key="2">
    <source>
        <dbReference type="Proteomes" id="UP001164459"/>
    </source>
</evidence>